<accession>A0A835M233</accession>
<dbReference type="GO" id="GO:0008270">
    <property type="term" value="F:zinc ion binding"/>
    <property type="evidence" value="ECO:0007669"/>
    <property type="project" value="UniProtKB-KW"/>
</dbReference>
<proteinExistence type="predicted"/>
<keyword evidence="1" id="KW-0479">Metal-binding</keyword>
<evidence type="ECO:0000256" key="3">
    <source>
        <dbReference type="ARBA" id="ARBA00022833"/>
    </source>
</evidence>
<dbReference type="PROSITE" id="PS50089">
    <property type="entry name" value="ZF_RING_2"/>
    <property type="match status" value="1"/>
</dbReference>
<dbReference type="PANTHER" id="PTHR46858">
    <property type="entry name" value="OS05G0521000 PROTEIN"/>
    <property type="match status" value="1"/>
</dbReference>
<feature type="compositionally biased region" description="Polar residues" evidence="5">
    <location>
        <begin position="146"/>
        <end position="197"/>
    </location>
</feature>
<feature type="region of interest" description="Disordered" evidence="5">
    <location>
        <begin position="1"/>
        <end position="24"/>
    </location>
</feature>
<keyword evidence="2 4" id="KW-0863">Zinc-finger</keyword>
<name>A0A835M233_9MAGN</name>
<evidence type="ECO:0000313" key="7">
    <source>
        <dbReference type="EMBL" id="KAF9607871.1"/>
    </source>
</evidence>
<evidence type="ECO:0000256" key="4">
    <source>
        <dbReference type="PROSITE-ProRule" id="PRU00175"/>
    </source>
</evidence>
<evidence type="ECO:0000256" key="1">
    <source>
        <dbReference type="ARBA" id="ARBA00022723"/>
    </source>
</evidence>
<dbReference type="CDD" id="cd23129">
    <property type="entry name" value="RING-HC_XBAT35-like"/>
    <property type="match status" value="1"/>
</dbReference>
<dbReference type="Gene3D" id="3.30.40.10">
    <property type="entry name" value="Zinc/RING finger domain, C3HC4 (zinc finger)"/>
    <property type="match status" value="1"/>
</dbReference>
<dbReference type="OrthoDB" id="1711136at2759"/>
<evidence type="ECO:0000256" key="2">
    <source>
        <dbReference type="ARBA" id="ARBA00022771"/>
    </source>
</evidence>
<keyword evidence="3" id="KW-0862">Zinc</keyword>
<feature type="compositionally biased region" description="Polar residues" evidence="5">
    <location>
        <begin position="1"/>
        <end position="11"/>
    </location>
</feature>
<evidence type="ECO:0000256" key="5">
    <source>
        <dbReference type="SAM" id="MobiDB-lite"/>
    </source>
</evidence>
<dbReference type="PANTHER" id="PTHR46858:SF7">
    <property type="entry name" value="RING-TYPE DOMAIN-CONTAINING PROTEIN"/>
    <property type="match status" value="1"/>
</dbReference>
<gene>
    <name evidence="7" type="ORF">IFM89_003575</name>
</gene>
<dbReference type="InterPro" id="IPR001841">
    <property type="entry name" value="Znf_RING"/>
</dbReference>
<protein>
    <recommendedName>
        <fullName evidence="6">RING-type domain-containing protein</fullName>
    </recommendedName>
</protein>
<evidence type="ECO:0000259" key="6">
    <source>
        <dbReference type="PROSITE" id="PS50089"/>
    </source>
</evidence>
<sequence>MHPTVLTNAHTSVVPPTMPPPNGDDVELAMAVNASLLLAREEMPQIMDSHSSPEVSNAIGWGSSADISSHNGWLSAEGAAPSEASSSGWLDEPAEEAYNGWGTSETESSSNRTEQNISAPGTTSVSLGNSANTSSHHGSGPIGGSAFSSKESCGGWLNNQSENVQNGWGMSETGSRSNQNNSTSVPLTHATPQTASVPSAPPVPEGADDGPIQYPSIDFSPVDWTMPNMDNKDSRTSQTKEDGGASSSCVICLDAPVEGACVPCGHMAGCMSCLNGIKAKEWGCPVCRAKIKQVIRLYAV</sequence>
<dbReference type="AlphaFoldDB" id="A0A835M233"/>
<dbReference type="GO" id="GO:0016567">
    <property type="term" value="P:protein ubiquitination"/>
    <property type="evidence" value="ECO:0007669"/>
    <property type="project" value="TreeGrafter"/>
</dbReference>
<feature type="compositionally biased region" description="Polar residues" evidence="5">
    <location>
        <begin position="111"/>
        <end position="133"/>
    </location>
</feature>
<dbReference type="Proteomes" id="UP000631114">
    <property type="component" value="Unassembled WGS sequence"/>
</dbReference>
<comment type="caution">
    <text evidence="7">The sequence shown here is derived from an EMBL/GenBank/DDBJ whole genome shotgun (WGS) entry which is preliminary data.</text>
</comment>
<reference evidence="7 8" key="1">
    <citation type="submission" date="2020-10" db="EMBL/GenBank/DDBJ databases">
        <title>The Coptis chinensis genome and diversification of protoberbering-type alkaloids.</title>
        <authorList>
            <person name="Wang B."/>
            <person name="Shu S."/>
            <person name="Song C."/>
            <person name="Liu Y."/>
        </authorList>
    </citation>
    <scope>NUCLEOTIDE SEQUENCE [LARGE SCALE GENOMIC DNA]</scope>
    <source>
        <strain evidence="7">HL-2020</strain>
        <tissue evidence="7">Leaf</tissue>
    </source>
</reference>
<organism evidence="7 8">
    <name type="scientific">Coptis chinensis</name>
    <dbReference type="NCBI Taxonomy" id="261450"/>
    <lineage>
        <taxon>Eukaryota</taxon>
        <taxon>Viridiplantae</taxon>
        <taxon>Streptophyta</taxon>
        <taxon>Embryophyta</taxon>
        <taxon>Tracheophyta</taxon>
        <taxon>Spermatophyta</taxon>
        <taxon>Magnoliopsida</taxon>
        <taxon>Ranunculales</taxon>
        <taxon>Ranunculaceae</taxon>
        <taxon>Coptidoideae</taxon>
        <taxon>Coptis</taxon>
    </lineage>
</organism>
<evidence type="ECO:0000313" key="8">
    <source>
        <dbReference type="Proteomes" id="UP000631114"/>
    </source>
</evidence>
<dbReference type="EMBL" id="JADFTS010000004">
    <property type="protein sequence ID" value="KAF9607871.1"/>
    <property type="molecule type" value="Genomic_DNA"/>
</dbReference>
<feature type="region of interest" description="Disordered" evidence="5">
    <location>
        <begin position="98"/>
        <end position="208"/>
    </location>
</feature>
<dbReference type="InterPro" id="IPR013083">
    <property type="entry name" value="Znf_RING/FYVE/PHD"/>
</dbReference>
<dbReference type="GO" id="GO:0061630">
    <property type="term" value="F:ubiquitin protein ligase activity"/>
    <property type="evidence" value="ECO:0007669"/>
    <property type="project" value="TreeGrafter"/>
</dbReference>
<feature type="domain" description="RING-type" evidence="6">
    <location>
        <begin position="249"/>
        <end position="288"/>
    </location>
</feature>
<dbReference type="Pfam" id="PF13920">
    <property type="entry name" value="zf-C3HC4_3"/>
    <property type="match status" value="1"/>
</dbReference>
<keyword evidence="8" id="KW-1185">Reference proteome</keyword>
<dbReference type="SUPFAM" id="SSF57850">
    <property type="entry name" value="RING/U-box"/>
    <property type="match status" value="1"/>
</dbReference>